<dbReference type="InterPro" id="IPR001841">
    <property type="entry name" value="Znf_RING"/>
</dbReference>
<feature type="compositionally biased region" description="Polar residues" evidence="5">
    <location>
        <begin position="36"/>
        <end position="45"/>
    </location>
</feature>
<gene>
    <name evidence="7" type="ORF">R3P38DRAFT_1060179</name>
</gene>
<keyword evidence="2 4" id="KW-0863">Zinc-finger</keyword>
<evidence type="ECO:0000259" key="6">
    <source>
        <dbReference type="PROSITE" id="PS50089"/>
    </source>
</evidence>
<name>A0AAW0BGZ5_9AGAR</name>
<evidence type="ECO:0000256" key="4">
    <source>
        <dbReference type="PROSITE-ProRule" id="PRU00175"/>
    </source>
</evidence>
<feature type="region of interest" description="Disordered" evidence="5">
    <location>
        <begin position="63"/>
        <end position="97"/>
    </location>
</feature>
<feature type="compositionally biased region" description="Polar residues" evidence="5">
    <location>
        <begin position="599"/>
        <end position="613"/>
    </location>
</feature>
<dbReference type="Gene3D" id="3.30.40.10">
    <property type="entry name" value="Zinc/RING finger domain, C3HC4 (zinc finger)"/>
    <property type="match status" value="2"/>
</dbReference>
<feature type="compositionally biased region" description="Low complexity" evidence="5">
    <location>
        <begin position="527"/>
        <end position="543"/>
    </location>
</feature>
<dbReference type="InterPro" id="IPR013083">
    <property type="entry name" value="Znf_RING/FYVE/PHD"/>
</dbReference>
<reference evidence="7 8" key="1">
    <citation type="journal article" date="2024" name="J Genomics">
        <title>Draft genome sequencing and assembly of Favolaschia claudopus CIRM-BRFM 2984 isolated from oak limbs.</title>
        <authorList>
            <person name="Navarro D."/>
            <person name="Drula E."/>
            <person name="Chaduli D."/>
            <person name="Cazenave R."/>
            <person name="Ahrendt S."/>
            <person name="Wang J."/>
            <person name="Lipzen A."/>
            <person name="Daum C."/>
            <person name="Barry K."/>
            <person name="Grigoriev I.V."/>
            <person name="Favel A."/>
            <person name="Rosso M.N."/>
            <person name="Martin F."/>
        </authorList>
    </citation>
    <scope>NUCLEOTIDE SEQUENCE [LARGE SCALE GENOMIC DNA]</scope>
    <source>
        <strain evidence="7 8">CIRM-BRFM 2984</strain>
    </source>
</reference>
<dbReference type="PROSITE" id="PS00518">
    <property type="entry name" value="ZF_RING_1"/>
    <property type="match status" value="2"/>
</dbReference>
<dbReference type="PROSITE" id="PS50089">
    <property type="entry name" value="ZF_RING_2"/>
    <property type="match status" value="1"/>
</dbReference>
<evidence type="ECO:0000313" key="7">
    <source>
        <dbReference type="EMBL" id="KAK7025069.1"/>
    </source>
</evidence>
<feature type="compositionally biased region" description="Polar residues" evidence="5">
    <location>
        <begin position="388"/>
        <end position="399"/>
    </location>
</feature>
<feature type="region of interest" description="Disordered" evidence="5">
    <location>
        <begin position="520"/>
        <end position="730"/>
    </location>
</feature>
<keyword evidence="8" id="KW-1185">Reference proteome</keyword>
<dbReference type="CDD" id="cd16449">
    <property type="entry name" value="RING-HC"/>
    <property type="match status" value="1"/>
</dbReference>
<feature type="compositionally biased region" description="Polar residues" evidence="5">
    <location>
        <begin position="1"/>
        <end position="12"/>
    </location>
</feature>
<protein>
    <recommendedName>
        <fullName evidence="6">RING-type domain-containing protein</fullName>
    </recommendedName>
</protein>
<proteinExistence type="predicted"/>
<evidence type="ECO:0000256" key="1">
    <source>
        <dbReference type="ARBA" id="ARBA00022723"/>
    </source>
</evidence>
<feature type="compositionally biased region" description="Basic and acidic residues" evidence="5">
    <location>
        <begin position="718"/>
        <end position="730"/>
    </location>
</feature>
<feature type="compositionally biased region" description="Polar residues" evidence="5">
    <location>
        <begin position="544"/>
        <end position="554"/>
    </location>
</feature>
<sequence>MLISSHAQSSYFDRSRPNSHHIPHYGPDYDSEVSDPRTSPRTSSMRAAWHGSQPVAHSFMQQHSFCGRNPDPYTSRPDLQVNSPPHPWQSPRPTSAHYVTSQHSFRANAIWHNTPSQVIPPPLPPAVPRELPDVSVNFHFTPRAESTPSRPRLRTGTGDSSTGPLRATESRTTGTQTDPEARRIIDEVLQGQQRYIPCEAGRQTGTTCGAIGLELFRTLLAEAGEGVGETTLLENLISREKLQEVIAVGSRWRHENIEVTEIFDSWNPFNSRMKLQSSSYERPSLEFLHLVLTAQRSLEPSHSAVFITCPPHIITCLRVSLESEREVFIILDPHQNSEHTDATRLVLILNTSIAATANYLNNLLVDLSSLFYPMGRPECRYDIFVGTPRSSGTTDQSQPGARRSTRLSDPSQPPASTSQQPTSSIAAGKQPSRSPPGLVSHPDDDDKCQLCPYTSKDVIVHIPECGHSICARCLLGFLPRNPRAPLVCPVCIEEKVAEPPELGEDLIEDASKIHRIYFTSPRATPNPSLSAAPQPSAARPTTSGNIPRSSGERTTNSHHHSRSDAGPSRHANAIAEAYTNESEDLKPEKSLREAKRSVLPTQQPSDNRNTTIDNAGFGDNSASMPMPSQEHLMTNDDDNSPNRIHERHPGAFNTSFPPIPSAEQPVTNGNASGTRGEQTRAGHSEPAAGQSSRAARVSPRPAAAANGLHKSNSLAGNCHHDAERRKDEREGHASSERCSCRCRCPCPKDAQQAAASGLVIKCGQCSMTFPEEQIVWVAGCSHAFCRQCLARHIQMCVSAIETSLGISIAAAEQTQAGVEAEQEREQQSENDVLANSAEETVWVGAASSEPLETC</sequence>
<keyword evidence="3" id="KW-0862">Zinc</keyword>
<feature type="region of interest" description="Disordered" evidence="5">
    <location>
        <begin position="140"/>
        <end position="181"/>
    </location>
</feature>
<feature type="compositionally biased region" description="Basic and acidic residues" evidence="5">
    <location>
        <begin position="583"/>
        <end position="596"/>
    </location>
</feature>
<accession>A0AAW0BGZ5</accession>
<dbReference type="AlphaFoldDB" id="A0AAW0BGZ5"/>
<dbReference type="Proteomes" id="UP001362999">
    <property type="component" value="Unassembled WGS sequence"/>
</dbReference>
<evidence type="ECO:0000256" key="5">
    <source>
        <dbReference type="SAM" id="MobiDB-lite"/>
    </source>
</evidence>
<feature type="compositionally biased region" description="Low complexity" evidence="5">
    <location>
        <begin position="414"/>
        <end position="427"/>
    </location>
</feature>
<feature type="compositionally biased region" description="Low complexity" evidence="5">
    <location>
        <begin position="691"/>
        <end position="705"/>
    </location>
</feature>
<evidence type="ECO:0000256" key="2">
    <source>
        <dbReference type="ARBA" id="ARBA00022771"/>
    </source>
</evidence>
<dbReference type="InterPro" id="IPR017907">
    <property type="entry name" value="Znf_RING_CS"/>
</dbReference>
<feature type="region of interest" description="Disordered" evidence="5">
    <location>
        <begin position="1"/>
        <end position="50"/>
    </location>
</feature>
<organism evidence="7 8">
    <name type="scientific">Favolaschia claudopus</name>
    <dbReference type="NCBI Taxonomy" id="2862362"/>
    <lineage>
        <taxon>Eukaryota</taxon>
        <taxon>Fungi</taxon>
        <taxon>Dikarya</taxon>
        <taxon>Basidiomycota</taxon>
        <taxon>Agaricomycotina</taxon>
        <taxon>Agaricomycetes</taxon>
        <taxon>Agaricomycetidae</taxon>
        <taxon>Agaricales</taxon>
        <taxon>Marasmiineae</taxon>
        <taxon>Mycenaceae</taxon>
        <taxon>Favolaschia</taxon>
    </lineage>
</organism>
<feature type="domain" description="RING-type" evidence="6">
    <location>
        <begin position="448"/>
        <end position="491"/>
    </location>
</feature>
<evidence type="ECO:0000256" key="3">
    <source>
        <dbReference type="ARBA" id="ARBA00022833"/>
    </source>
</evidence>
<feature type="region of interest" description="Disordered" evidence="5">
    <location>
        <begin position="387"/>
        <end position="444"/>
    </location>
</feature>
<keyword evidence="1" id="KW-0479">Metal-binding</keyword>
<feature type="compositionally biased region" description="Polar residues" evidence="5">
    <location>
        <begin position="664"/>
        <end position="676"/>
    </location>
</feature>
<dbReference type="SMART" id="SM00184">
    <property type="entry name" value="RING"/>
    <property type="match status" value="2"/>
</dbReference>
<comment type="caution">
    <text evidence="7">The sequence shown here is derived from an EMBL/GenBank/DDBJ whole genome shotgun (WGS) entry which is preliminary data.</text>
</comment>
<evidence type="ECO:0000313" key="8">
    <source>
        <dbReference type="Proteomes" id="UP001362999"/>
    </source>
</evidence>
<dbReference type="GO" id="GO:0008270">
    <property type="term" value="F:zinc ion binding"/>
    <property type="evidence" value="ECO:0007669"/>
    <property type="project" value="UniProtKB-KW"/>
</dbReference>
<dbReference type="EMBL" id="JAWWNJ010000034">
    <property type="protein sequence ID" value="KAK7025069.1"/>
    <property type="molecule type" value="Genomic_DNA"/>
</dbReference>
<dbReference type="SUPFAM" id="SSF57850">
    <property type="entry name" value="RING/U-box"/>
    <property type="match status" value="2"/>
</dbReference>